<evidence type="ECO:0000313" key="5">
    <source>
        <dbReference type="EMBL" id="GMR47544.1"/>
    </source>
</evidence>
<evidence type="ECO:0000313" key="6">
    <source>
        <dbReference type="Proteomes" id="UP001328107"/>
    </source>
</evidence>
<dbReference type="SUPFAM" id="SSF47144">
    <property type="entry name" value="HSC20 (HSCB), C-terminal oligomerisation domain"/>
    <property type="match status" value="1"/>
</dbReference>
<comment type="similarity">
    <text evidence="1">Belongs to the HscB family.</text>
</comment>
<dbReference type="InterPro" id="IPR001623">
    <property type="entry name" value="DnaJ_domain"/>
</dbReference>
<accession>A0AAN5CNK4</accession>
<dbReference type="InterPro" id="IPR009073">
    <property type="entry name" value="HscB_oligo_C"/>
</dbReference>
<gene>
    <name evidence="5" type="ORF">PMAYCL1PPCAC_17739</name>
</gene>
<dbReference type="SMART" id="SM00271">
    <property type="entry name" value="DnaJ"/>
    <property type="match status" value="1"/>
</dbReference>
<dbReference type="Pfam" id="PF00226">
    <property type="entry name" value="DnaJ"/>
    <property type="match status" value="1"/>
</dbReference>
<keyword evidence="6" id="KW-1185">Reference proteome</keyword>
<dbReference type="GO" id="GO:0051087">
    <property type="term" value="F:protein-folding chaperone binding"/>
    <property type="evidence" value="ECO:0007669"/>
    <property type="project" value="InterPro"/>
</dbReference>
<feature type="coiled-coil region" evidence="3">
    <location>
        <begin position="170"/>
        <end position="203"/>
    </location>
</feature>
<dbReference type="Pfam" id="PF07743">
    <property type="entry name" value="HSCB_C"/>
    <property type="match status" value="1"/>
</dbReference>
<dbReference type="GO" id="GO:0044571">
    <property type="term" value="P:[2Fe-2S] cluster assembly"/>
    <property type="evidence" value="ECO:0007669"/>
    <property type="project" value="InterPro"/>
</dbReference>
<proteinExistence type="inferred from homology"/>
<dbReference type="Gene3D" id="1.10.287.110">
    <property type="entry name" value="DnaJ domain"/>
    <property type="match status" value="1"/>
</dbReference>
<dbReference type="PANTHER" id="PTHR14021:SF15">
    <property type="entry name" value="IRON-SULFUR CLUSTER CO-CHAPERONE PROTEIN HSCB"/>
    <property type="match status" value="1"/>
</dbReference>
<evidence type="ECO:0000259" key="4">
    <source>
        <dbReference type="PROSITE" id="PS50076"/>
    </source>
</evidence>
<dbReference type="Proteomes" id="UP001328107">
    <property type="component" value="Unassembled WGS sequence"/>
</dbReference>
<dbReference type="PROSITE" id="PS50076">
    <property type="entry name" value="DNAJ_2"/>
    <property type="match status" value="1"/>
</dbReference>
<dbReference type="AlphaFoldDB" id="A0AAN5CNK4"/>
<feature type="domain" description="J" evidence="4">
    <location>
        <begin position="70"/>
        <end position="142"/>
    </location>
</feature>
<name>A0AAN5CNK4_9BILA</name>
<dbReference type="EMBL" id="BTRK01000004">
    <property type="protein sequence ID" value="GMR47544.1"/>
    <property type="molecule type" value="Genomic_DNA"/>
</dbReference>
<dbReference type="InterPro" id="IPR036869">
    <property type="entry name" value="J_dom_sf"/>
</dbReference>
<protein>
    <recommendedName>
        <fullName evidence="4">J domain-containing protein</fullName>
    </recommendedName>
</protein>
<dbReference type="GO" id="GO:0005739">
    <property type="term" value="C:mitochondrion"/>
    <property type="evidence" value="ECO:0007669"/>
    <property type="project" value="TreeGrafter"/>
</dbReference>
<dbReference type="NCBIfam" id="TIGR00714">
    <property type="entry name" value="hscB"/>
    <property type="match status" value="1"/>
</dbReference>
<dbReference type="CDD" id="cd06257">
    <property type="entry name" value="DnaJ"/>
    <property type="match status" value="1"/>
</dbReference>
<dbReference type="Gene3D" id="1.20.1280.20">
    <property type="entry name" value="HscB, C-terminal domain"/>
    <property type="match status" value="1"/>
</dbReference>
<evidence type="ECO:0000256" key="1">
    <source>
        <dbReference type="ARBA" id="ARBA00010476"/>
    </source>
</evidence>
<evidence type="ECO:0000256" key="2">
    <source>
        <dbReference type="ARBA" id="ARBA00023186"/>
    </source>
</evidence>
<dbReference type="InterPro" id="IPR004640">
    <property type="entry name" value="HscB"/>
</dbReference>
<dbReference type="PANTHER" id="PTHR14021">
    <property type="entry name" value="IRON-SULFUR CLUSTER CO-CHAPERONE PROTEIN HSCB"/>
    <property type="match status" value="1"/>
</dbReference>
<organism evidence="5 6">
    <name type="scientific">Pristionchus mayeri</name>
    <dbReference type="NCBI Taxonomy" id="1317129"/>
    <lineage>
        <taxon>Eukaryota</taxon>
        <taxon>Metazoa</taxon>
        <taxon>Ecdysozoa</taxon>
        <taxon>Nematoda</taxon>
        <taxon>Chromadorea</taxon>
        <taxon>Rhabditida</taxon>
        <taxon>Rhabditina</taxon>
        <taxon>Diplogasteromorpha</taxon>
        <taxon>Diplogasteroidea</taxon>
        <taxon>Neodiplogasteridae</taxon>
        <taxon>Pristionchus</taxon>
    </lineage>
</organism>
<sequence length="239" mass="27536">NQMIPRWFTRFYYLSLPSIPSTSRGVYTAGRRYCGGAGTPNCWSCLTCKNARSTLFCDKCGQIQPPSKVNLFEYVGIPPRFDIDESEVKKKLIALSAKIHPDKFSTASQKEKNLSEEHTRLLSTARSMLNDPVRRARYLIQLAKGDKEIYVEDEDSRKRESFSPEILMEIFELNEKVDDAQSEEEKEELLKEIGEKKAEMERRIATAFNSSSFEEADRETNKLAYLQSIRKRLLESIRG</sequence>
<comment type="caution">
    <text evidence="5">The sequence shown here is derived from an EMBL/GenBank/DDBJ whole genome shotgun (WGS) entry which is preliminary data.</text>
</comment>
<keyword evidence="3" id="KW-0175">Coiled coil</keyword>
<feature type="non-terminal residue" evidence="5">
    <location>
        <position position="1"/>
    </location>
</feature>
<dbReference type="GO" id="GO:0051259">
    <property type="term" value="P:protein complex oligomerization"/>
    <property type="evidence" value="ECO:0007669"/>
    <property type="project" value="InterPro"/>
</dbReference>
<dbReference type="SUPFAM" id="SSF46565">
    <property type="entry name" value="Chaperone J-domain"/>
    <property type="match status" value="1"/>
</dbReference>
<dbReference type="InterPro" id="IPR036386">
    <property type="entry name" value="HscB_C_sf"/>
</dbReference>
<dbReference type="GO" id="GO:0001671">
    <property type="term" value="F:ATPase activator activity"/>
    <property type="evidence" value="ECO:0007669"/>
    <property type="project" value="InterPro"/>
</dbReference>
<evidence type="ECO:0000256" key="3">
    <source>
        <dbReference type="SAM" id="Coils"/>
    </source>
</evidence>
<keyword evidence="2" id="KW-0143">Chaperone</keyword>
<reference evidence="6" key="1">
    <citation type="submission" date="2022-10" db="EMBL/GenBank/DDBJ databases">
        <title>Genome assembly of Pristionchus species.</title>
        <authorList>
            <person name="Yoshida K."/>
            <person name="Sommer R.J."/>
        </authorList>
    </citation>
    <scope>NUCLEOTIDE SEQUENCE [LARGE SCALE GENOMIC DNA]</scope>
    <source>
        <strain evidence="6">RS5460</strain>
    </source>
</reference>